<dbReference type="PANTHER" id="PTHR30024">
    <property type="entry name" value="ALIPHATIC SULFONATES-BINDING PROTEIN-RELATED"/>
    <property type="match status" value="1"/>
</dbReference>
<dbReference type="AlphaFoldDB" id="A0A266QDK4"/>
<evidence type="ECO:0000313" key="3">
    <source>
        <dbReference type="Proteomes" id="UP000216101"/>
    </source>
</evidence>
<proteinExistence type="predicted"/>
<evidence type="ECO:0000313" key="2">
    <source>
        <dbReference type="EMBL" id="OZY87880.1"/>
    </source>
</evidence>
<dbReference type="SUPFAM" id="SSF53850">
    <property type="entry name" value="Periplasmic binding protein-like II"/>
    <property type="match status" value="1"/>
</dbReference>
<dbReference type="Gene3D" id="3.40.190.10">
    <property type="entry name" value="Periplasmic binding protein-like II"/>
    <property type="match status" value="2"/>
</dbReference>
<gene>
    <name evidence="2" type="ORF">CBP51_00845</name>
</gene>
<feature type="domain" description="SsuA/THI5-like" evidence="1">
    <location>
        <begin position="86"/>
        <end position="260"/>
    </location>
</feature>
<protein>
    <submittedName>
        <fullName evidence="2">Nitrate ABC transporter substrate-binding protein</fullName>
    </submittedName>
</protein>
<comment type="caution">
    <text evidence="2">The sequence shown here is derived from an EMBL/GenBank/DDBJ whole genome shotgun (WGS) entry which is preliminary data.</text>
</comment>
<dbReference type="Proteomes" id="UP000216101">
    <property type="component" value="Unassembled WGS sequence"/>
</dbReference>
<name>A0A266QDK4_9GAMM</name>
<evidence type="ECO:0000259" key="1">
    <source>
        <dbReference type="Pfam" id="PF09084"/>
    </source>
</evidence>
<sequence length="356" mass="38889">MFTRIIKRVFASIVAFSAIGFASVTVVAQDNVLRVAVVANASSGELTFAGIPQVVARDSLFIDALAKLNYRVEWVPVSTAAVATLVNESFASGKIQFAFYGDLPSLILNASGVNTRLVVPGSVGNNVYLVVPKDSTAKTIGDLKGKRIALHRGRPWEATFAKLVASEGLGLRDFRIMNLNPQAGAAAVSAGNVDGFFTLSDAHVLNEKGVGKIIWSTKVAPVSWRMRAELWGAEAFINANPEITQLLATATVRAMHWVSQEENQSGYIREQARLGMPESIIRQDILDGNIPWKDYWSPLISHGLFEHYHALNEYAVSAKLVRKPVATEQLIDSRFVPAAIQALQLESYWLPLEGRE</sequence>
<dbReference type="EMBL" id="NHNI01000001">
    <property type="protein sequence ID" value="OZY87880.1"/>
    <property type="molecule type" value="Genomic_DNA"/>
</dbReference>
<dbReference type="InterPro" id="IPR015168">
    <property type="entry name" value="SsuA/THI5"/>
</dbReference>
<organism evidence="2 3">
    <name type="scientific">Cellvibrio mixtus</name>
    <dbReference type="NCBI Taxonomy" id="39650"/>
    <lineage>
        <taxon>Bacteria</taxon>
        <taxon>Pseudomonadati</taxon>
        <taxon>Pseudomonadota</taxon>
        <taxon>Gammaproteobacteria</taxon>
        <taxon>Cellvibrionales</taxon>
        <taxon>Cellvibrionaceae</taxon>
        <taxon>Cellvibrio</taxon>
    </lineage>
</organism>
<reference evidence="3" key="1">
    <citation type="submission" date="2017-05" db="EMBL/GenBank/DDBJ databases">
        <authorList>
            <person name="Barney B.M."/>
        </authorList>
    </citation>
    <scope>NUCLEOTIDE SEQUENCE [LARGE SCALE GENOMIC DNA]</scope>
    <source>
        <strain evidence="3">PSBB022</strain>
    </source>
</reference>
<dbReference type="Pfam" id="PF09084">
    <property type="entry name" value="NMT1"/>
    <property type="match status" value="1"/>
</dbReference>
<keyword evidence="3" id="KW-1185">Reference proteome</keyword>
<dbReference type="PANTHER" id="PTHR30024:SF21">
    <property type="entry name" value="ABC TRANSPORTER SUBSTRATE-BINDING PROTEIN"/>
    <property type="match status" value="1"/>
</dbReference>
<accession>A0A266QDK4</accession>